<evidence type="ECO:0000313" key="1">
    <source>
        <dbReference type="EMBL" id="ANY77227.1"/>
    </source>
</evidence>
<protein>
    <submittedName>
        <fullName evidence="1">Uncharacterized protein</fullName>
    </submittedName>
</protein>
<name>A0A1B2EBA6_9HYPH</name>
<accession>A0A1B2EBA6</accession>
<dbReference type="EMBL" id="CP016616">
    <property type="protein sequence ID" value="ANY77227.1"/>
    <property type="molecule type" value="Genomic_DNA"/>
</dbReference>
<dbReference type="AlphaFoldDB" id="A0A1B2EBA6"/>
<gene>
    <name evidence="1" type="ORF">BB934_02520</name>
</gene>
<proteinExistence type="predicted"/>
<organism evidence="1">
    <name type="scientific">Microvirga ossetica</name>
    <dbReference type="NCBI Taxonomy" id="1882682"/>
    <lineage>
        <taxon>Bacteria</taxon>
        <taxon>Pseudomonadati</taxon>
        <taxon>Pseudomonadota</taxon>
        <taxon>Alphaproteobacteria</taxon>
        <taxon>Hyphomicrobiales</taxon>
        <taxon>Methylobacteriaceae</taxon>
        <taxon>Microvirga</taxon>
    </lineage>
</organism>
<sequence length="126" mass="12255">MSWLGRVGLEFTGAGEIAEGCVPVGRSGPGTVSWLVGAALVGASACTVCVSLDGRDVSCAGVAGAWFVGVGLALADVREAVGVSPTACSVVGAELWLVGAALLGTPACEACIWFEACEVAGVGAAV</sequence>
<dbReference type="KEGG" id="moc:BB934_02520"/>
<reference evidence="1" key="1">
    <citation type="submission" date="2016-07" db="EMBL/GenBank/DDBJ databases">
        <title>Microvirga ossetica sp. nov. a new species of rhizobia isolated from root nodules of the legume species Vicia alpestris Steven originated from North Ossetia region in the Caucasus.</title>
        <authorList>
            <person name="Safronova V.I."/>
            <person name="Kuznetsova I.G."/>
            <person name="Sazanova A.L."/>
            <person name="Belimov A."/>
            <person name="Andronov E."/>
            <person name="Osledkin Y.S."/>
            <person name="Onishchuk O.P."/>
            <person name="Kurchak O.N."/>
            <person name="Shaposhnikov A.I."/>
            <person name="Willems A."/>
            <person name="Tikhonovich I.A."/>
        </authorList>
    </citation>
    <scope>NUCLEOTIDE SEQUENCE [LARGE SCALE GENOMIC DNA]</scope>
    <source>
        <strain evidence="1">V5/3M</strain>
    </source>
</reference>